<evidence type="ECO:0000313" key="3">
    <source>
        <dbReference type="EMBL" id="CDO54052.1"/>
    </source>
</evidence>
<name>A0A0J9X9B0_GEOCN</name>
<dbReference type="InterPro" id="IPR031419">
    <property type="entry name" value="RAD51_interact"/>
</dbReference>
<feature type="region of interest" description="Disordered" evidence="1">
    <location>
        <begin position="442"/>
        <end position="463"/>
    </location>
</feature>
<feature type="domain" description="RAD51 interacting motif" evidence="2">
    <location>
        <begin position="624"/>
        <end position="640"/>
    </location>
</feature>
<dbReference type="EMBL" id="CCBN010000006">
    <property type="protein sequence ID" value="CDO54052.1"/>
    <property type="molecule type" value="Genomic_DNA"/>
</dbReference>
<proteinExistence type="predicted"/>
<evidence type="ECO:0000259" key="2">
    <source>
        <dbReference type="Pfam" id="PF15696"/>
    </source>
</evidence>
<accession>A0A0J9X9B0</accession>
<organism evidence="3 4">
    <name type="scientific">Geotrichum candidum</name>
    <name type="common">Oospora lactis</name>
    <name type="synonym">Dipodascus geotrichum</name>
    <dbReference type="NCBI Taxonomy" id="1173061"/>
    <lineage>
        <taxon>Eukaryota</taxon>
        <taxon>Fungi</taxon>
        <taxon>Dikarya</taxon>
        <taxon>Ascomycota</taxon>
        <taxon>Saccharomycotina</taxon>
        <taxon>Dipodascomycetes</taxon>
        <taxon>Dipodascales</taxon>
        <taxon>Dipodascaceae</taxon>
        <taxon>Geotrichum</taxon>
    </lineage>
</organism>
<keyword evidence="4" id="KW-1185">Reference proteome</keyword>
<dbReference type="AlphaFoldDB" id="A0A0J9X9B0"/>
<evidence type="ECO:0000313" key="4">
    <source>
        <dbReference type="Proteomes" id="UP000242525"/>
    </source>
</evidence>
<feature type="region of interest" description="Disordered" evidence="1">
    <location>
        <begin position="111"/>
        <end position="157"/>
    </location>
</feature>
<evidence type="ECO:0000256" key="1">
    <source>
        <dbReference type="SAM" id="MobiDB-lite"/>
    </source>
</evidence>
<sequence>MKEIINEDYHDNVSQKRENLELTTPILQDSHCRSQTPPESLLPGLISPNFRVCNSSSDTVLEGESNERICDLPLIEQKIAGEHLINMPTQEVIVKIEDTVQDLDLTAMFRITNSPRPHQNNISASTPFSHRRRLSSKSSPSPKKQARNKDDMCSDPPLLDDNDFYSKLQQMTSKYSFTPTVAINPVSFDNTPEHKTFSSKDSSPSRKCKSLLSPATLYALSPVKNLCFQSQQAPNNTMLSSIPNLAINPKLHFRPHSSNGSAQTSKFKLRRRPVTSIGTVKVSHQSRFFSERNISSPHNLQVSSNFDEFDETINQLKHKLSFVVDDDTVRNIDNNTDQDSSQPVNHKPITNLLESLDIPYVQNGQDLIFDSDNEESVNPCYFLSKDLNKPSSQCFKGEPIESRSNSNGTVCFSPKSDTTVNVSDDIDAPVEILSSHKIPEWCEQEEPHSAISSNGEEEEDAGDISKNLEQSHQSPFIQTDAVNDKMYSHDFFPVIEQGRSENPIPTNMEVNPSSGVAILDISLPQESPSVVNRGRPGNSDDSSAVDANCKVTACDLVPHTHANLSEQNHSNIHLPNDLYNEIVDQKRDYYMTTDIIQRNIDEADLLDPGTTGQLPHLKRRRIFRVGLSKKAKVKPLHPNLYKKAT</sequence>
<comment type="caution">
    <text evidence="3">The sequence shown here is derived from an EMBL/GenBank/DDBJ whole genome shotgun (WGS) entry which is preliminary data.</text>
</comment>
<reference evidence="3" key="1">
    <citation type="submission" date="2014-03" db="EMBL/GenBank/DDBJ databases">
        <authorList>
            <person name="Casaregola S."/>
        </authorList>
    </citation>
    <scope>NUCLEOTIDE SEQUENCE [LARGE SCALE GENOMIC DNA]</scope>
    <source>
        <strain evidence="3">CLIB 918</strain>
    </source>
</reference>
<feature type="compositionally biased region" description="Polar residues" evidence="1">
    <location>
        <begin position="111"/>
        <end position="128"/>
    </location>
</feature>
<protein>
    <recommendedName>
        <fullName evidence="2">RAD51 interacting motif domain-containing protein</fullName>
    </recommendedName>
</protein>
<gene>
    <name evidence="3" type="ORF">BN980_GECA06s03931g</name>
</gene>
<dbReference type="Proteomes" id="UP000242525">
    <property type="component" value="Unassembled WGS sequence"/>
</dbReference>
<dbReference type="Pfam" id="PF15696">
    <property type="entry name" value="RAD51_interact"/>
    <property type="match status" value="1"/>
</dbReference>